<proteinExistence type="predicted"/>
<dbReference type="AlphaFoldDB" id="A0A6J4T689"/>
<gene>
    <name evidence="1" type="ORF">AVDCRST_MAG85-2570</name>
</gene>
<organism evidence="1">
    <name type="scientific">uncultured Solirubrobacteraceae bacterium</name>
    <dbReference type="NCBI Taxonomy" id="1162706"/>
    <lineage>
        <taxon>Bacteria</taxon>
        <taxon>Bacillati</taxon>
        <taxon>Actinomycetota</taxon>
        <taxon>Thermoleophilia</taxon>
        <taxon>Solirubrobacterales</taxon>
        <taxon>Solirubrobacteraceae</taxon>
        <taxon>environmental samples</taxon>
    </lineage>
</organism>
<sequence length="187" mass="19649">MLRRFVVLGTAVLAGCGSTDEVERRPATPPRGALVDLDRGTYEGAGLGSTRRQVAEAFGRVPAPDQVFAPLGREAVEVGLPPSPRSPPGRAPTAIWRLPDAALIADDGRAWLLAVTAPGARTRAGVGIGSSLEDVRRAYPGMRCGTTNEGTEYAGTDYCTARVARGRHVWFGGSPVRSITVSRAALL</sequence>
<reference evidence="1" key="1">
    <citation type="submission" date="2020-02" db="EMBL/GenBank/DDBJ databases">
        <authorList>
            <person name="Meier V. D."/>
        </authorList>
    </citation>
    <scope>NUCLEOTIDE SEQUENCE</scope>
    <source>
        <strain evidence="1">AVDCRST_MAG85</strain>
    </source>
</reference>
<evidence type="ECO:0000313" key="1">
    <source>
        <dbReference type="EMBL" id="CAA9515206.1"/>
    </source>
</evidence>
<name>A0A6J4T689_9ACTN</name>
<protein>
    <submittedName>
        <fullName evidence="1">Uncharacterized protein</fullName>
    </submittedName>
</protein>
<dbReference type="PROSITE" id="PS51257">
    <property type="entry name" value="PROKAR_LIPOPROTEIN"/>
    <property type="match status" value="1"/>
</dbReference>
<dbReference type="EMBL" id="CADCVT010000279">
    <property type="protein sequence ID" value="CAA9515206.1"/>
    <property type="molecule type" value="Genomic_DNA"/>
</dbReference>
<accession>A0A6J4T689</accession>